<feature type="domain" description="Rootletin-like coiled-coil" evidence="4">
    <location>
        <begin position="131"/>
        <end position="229"/>
    </location>
</feature>
<name>Q4RXM9_TETNG</name>
<feature type="region of interest" description="Disordered" evidence="3">
    <location>
        <begin position="937"/>
        <end position="957"/>
    </location>
</feature>
<reference evidence="5" key="2">
    <citation type="submission" date="2004-02" db="EMBL/GenBank/DDBJ databases">
        <authorList>
            <consortium name="Genoscope"/>
            <consortium name="Whitehead Institute Centre for Genome Research"/>
        </authorList>
    </citation>
    <scope>NUCLEOTIDE SEQUENCE</scope>
</reference>
<feature type="region of interest" description="Disordered" evidence="3">
    <location>
        <begin position="1"/>
        <end position="23"/>
    </location>
</feature>
<dbReference type="PANTHER" id="PTHR45615">
    <property type="entry name" value="MYOSIN HEAVY CHAIN, NON-MUSCLE"/>
    <property type="match status" value="1"/>
</dbReference>
<feature type="region of interest" description="Disordered" evidence="3">
    <location>
        <begin position="478"/>
        <end position="498"/>
    </location>
</feature>
<evidence type="ECO:0000256" key="2">
    <source>
        <dbReference type="SAM" id="Coils"/>
    </source>
</evidence>
<comment type="caution">
    <text evidence="5">The sequence shown here is derived from an EMBL/GenBank/DDBJ whole genome shotgun (WGS) entry which is preliminary data.</text>
</comment>
<feature type="region of interest" description="Disordered" evidence="3">
    <location>
        <begin position="260"/>
        <end position="300"/>
    </location>
</feature>
<feature type="compositionally biased region" description="Basic and acidic residues" evidence="3">
    <location>
        <begin position="669"/>
        <end position="680"/>
    </location>
</feature>
<proteinExistence type="predicted"/>
<dbReference type="KEGG" id="tng:GSTEN00027354G001"/>
<feature type="non-terminal residue" evidence="5">
    <location>
        <position position="1"/>
    </location>
</feature>
<protein>
    <submittedName>
        <fullName evidence="5">(spotted green pufferfish) hypothetical protein</fullName>
    </submittedName>
</protein>
<dbReference type="Pfam" id="PF15035">
    <property type="entry name" value="Rootletin"/>
    <property type="match status" value="1"/>
</dbReference>
<reference evidence="5" key="1">
    <citation type="journal article" date="2004" name="Nature">
        <title>Genome duplication in the teleost fish Tetraodon nigroviridis reveals the early vertebrate proto-karyotype.</title>
        <authorList>
            <person name="Jaillon O."/>
            <person name="Aury J.-M."/>
            <person name="Brunet F."/>
            <person name="Petit J.-L."/>
            <person name="Stange-Thomann N."/>
            <person name="Mauceli E."/>
            <person name="Bouneau L."/>
            <person name="Fischer C."/>
            <person name="Ozouf-Costaz C."/>
            <person name="Bernot A."/>
            <person name="Nicaud S."/>
            <person name="Jaffe D."/>
            <person name="Fisher S."/>
            <person name="Lutfalla G."/>
            <person name="Dossat C."/>
            <person name="Segurens B."/>
            <person name="Dasilva C."/>
            <person name="Salanoubat M."/>
            <person name="Levy M."/>
            <person name="Boudet N."/>
            <person name="Castellano S."/>
            <person name="Anthouard V."/>
            <person name="Jubin C."/>
            <person name="Castelli V."/>
            <person name="Katinka M."/>
            <person name="Vacherie B."/>
            <person name="Biemont C."/>
            <person name="Skalli Z."/>
            <person name="Cattolico L."/>
            <person name="Poulain J."/>
            <person name="De Berardinis V."/>
            <person name="Cruaud C."/>
            <person name="Duprat S."/>
            <person name="Brottier P."/>
            <person name="Coutanceau J.-P."/>
            <person name="Gouzy J."/>
            <person name="Parra G."/>
            <person name="Lardier G."/>
            <person name="Chapple C."/>
            <person name="McKernan K.J."/>
            <person name="McEwan P."/>
            <person name="Bosak S."/>
            <person name="Kellis M."/>
            <person name="Volff J.-N."/>
            <person name="Guigo R."/>
            <person name="Zody M.C."/>
            <person name="Mesirov J."/>
            <person name="Lindblad-Toh K."/>
            <person name="Birren B."/>
            <person name="Nusbaum C."/>
            <person name="Kahn D."/>
            <person name="Robinson-Rechavi M."/>
            <person name="Laudet V."/>
            <person name="Schachter V."/>
            <person name="Quetier F."/>
            <person name="Saurin W."/>
            <person name="Scarpelli C."/>
            <person name="Wincker P."/>
            <person name="Lander E.S."/>
            <person name="Weissenbach J."/>
            <person name="Roest Crollius H."/>
        </authorList>
    </citation>
    <scope>NUCLEOTIDE SEQUENCE [LARGE SCALE GENOMIC DNA]</scope>
</reference>
<feature type="non-terminal residue" evidence="5">
    <location>
        <position position="982"/>
    </location>
</feature>
<dbReference type="InterPro" id="IPR055167">
    <property type="entry name" value="Rootletin-like_CC"/>
</dbReference>
<feature type="coiled-coil region" evidence="2">
    <location>
        <begin position="113"/>
        <end position="140"/>
    </location>
</feature>
<feature type="compositionally biased region" description="Low complexity" evidence="3">
    <location>
        <begin position="484"/>
        <end position="498"/>
    </location>
</feature>
<accession>Q4RXM9</accession>
<evidence type="ECO:0000256" key="3">
    <source>
        <dbReference type="SAM" id="MobiDB-lite"/>
    </source>
</evidence>
<keyword evidence="1 2" id="KW-0175">Coiled coil</keyword>
<evidence type="ECO:0000256" key="1">
    <source>
        <dbReference type="ARBA" id="ARBA00023054"/>
    </source>
</evidence>
<dbReference type="OrthoDB" id="3549872at2759"/>
<organism evidence="5">
    <name type="scientific">Tetraodon nigroviridis</name>
    <name type="common">Spotted green pufferfish</name>
    <name type="synonym">Chelonodon nigroviridis</name>
    <dbReference type="NCBI Taxonomy" id="99883"/>
    <lineage>
        <taxon>Eukaryota</taxon>
        <taxon>Metazoa</taxon>
        <taxon>Chordata</taxon>
        <taxon>Craniata</taxon>
        <taxon>Vertebrata</taxon>
        <taxon>Euteleostomi</taxon>
        <taxon>Actinopterygii</taxon>
        <taxon>Neopterygii</taxon>
        <taxon>Teleostei</taxon>
        <taxon>Neoteleostei</taxon>
        <taxon>Acanthomorphata</taxon>
        <taxon>Eupercaria</taxon>
        <taxon>Tetraodontiformes</taxon>
        <taxon>Tetradontoidea</taxon>
        <taxon>Tetraodontidae</taxon>
        <taxon>Tetraodon</taxon>
    </lineage>
</organism>
<sequence>LEESVLSEEKKLTVRGPSPDGPPACLPARVREIVTKNLSESGAGAMSSVMSLQEENRVLQGELARLEDLLAHSRADRDELAIKYGAISERLEQALRFDTADGDCDAAEPRSLAQQTLDLRRRLEEEQAAYKRKLTAYQEGQQRQAQLVQKLQAKVRLFYSPLYPRQRLTLSSLVGTAGASVQEAVWGFRADPAGEDLRVGQTPAEYEQSSNLEDALIRLEEEQQRSAERPGVNIRLLLPRGGFYICPCVFQEQQFVGGQRHAEGAARTGRRGQRGSEPGHPQAHRRLDQSQRGAGAKGVGLEERGGVFPHLLQQRAQSAADALASGRRVPEERLRAEERRRKVSCSSLSSREGGAALALEREKSLRLQLEQQLREHVGQVINLQTRMDAERSGLSLRLSDSLRESERLKGQIQERDREVAVLTKRLKEQSVNDETDVQLMTTHTESLLDTLRDIAQTVLPEGDSSSEADQENSGAPLLALFHGSSPRRSASPSRPSSLPLLPDSALSALRSAVTNKALQLQVTCWRWACFRSQASDIDIGLCWQDARGRLIASQSSVQQLRKQLSEADVARRDTEQRSQSLQRERDAAQREKEAALKEKERLKQERDGLASEKASLEKTVQAAQGSSQLLEMEVKKLQLTVTSALRERDHEREQKEAAVVERERAKAESQRIEKQLEQSESRLSAQRGEMSAARETFQKGEVERQLLEGERVQLSEALARAESRNAELTLLLNKLQSEEAALRDSLAKDIELSRTGLDTELLSLREEKAKLQERVTQVESSLDPTQGNIRGFTLYRFGGFWQLCGEVSSLGSELSLAKGEGQRTEVALEEAGRSQAELVRDKAALTVQLTASEKENSMLSEELAAFRCARAWHAGGSSPHPAGLTCARHRRSERESLETSLFEAQQQLLQAESRREQLEAENQTLRVRSETAAAEVRRLRSDGENASAQAEREKQALTQSLKAAQLEAQQALHKVISEHQEE</sequence>
<gene>
    <name evidence="5" type="ORF">GSTENG00027354001</name>
</gene>
<feature type="region of interest" description="Disordered" evidence="3">
    <location>
        <begin position="669"/>
        <end position="694"/>
    </location>
</feature>
<dbReference type="PANTHER" id="PTHR45615:SF80">
    <property type="entry name" value="GRIP DOMAIN-CONTAINING PROTEIN"/>
    <property type="match status" value="1"/>
</dbReference>
<feature type="coiled-coil region" evidence="2">
    <location>
        <begin position="49"/>
        <end position="83"/>
    </location>
</feature>
<evidence type="ECO:0000259" key="4">
    <source>
        <dbReference type="Pfam" id="PF15035"/>
    </source>
</evidence>
<evidence type="ECO:0000313" key="5">
    <source>
        <dbReference type="EMBL" id="CAG06853.1"/>
    </source>
</evidence>
<dbReference type="AlphaFoldDB" id="Q4RXM9"/>
<feature type="region of interest" description="Disordered" evidence="3">
    <location>
        <begin position="563"/>
        <end position="614"/>
    </location>
</feature>
<dbReference type="EMBL" id="CAAE01014979">
    <property type="protein sequence ID" value="CAG06853.1"/>
    <property type="molecule type" value="Genomic_DNA"/>
</dbReference>